<proteinExistence type="predicted"/>
<dbReference type="KEGG" id="cut:CUTER_09595"/>
<dbReference type="GO" id="GO:0016757">
    <property type="term" value="F:glycosyltransferase activity"/>
    <property type="evidence" value="ECO:0007669"/>
    <property type="project" value="TreeGrafter"/>
</dbReference>
<sequence length="758" mass="80744">MNTYAPLTPADATTLWLHWGRTGAGPLFLLRLAAADPGPHAVSFNIDAEIADELRALTCPQFPVRTYRNKTEVITGLPGLVRTSLKLRRFIRRHGIRRVVSTMHSVYESIALPLALPRSVEFVDYVHDASAHPGEFSLPWQAGMWLTRARAQRTVTFSQATASALMTATAKPITVTAHPPFDATPARHAPRRLPEAPEVPVIGIFGRLQPYKGIDLALAAMEILAQRGVPARLRIVGDGPSAAARDGVRARYAEWDVRWIPEEEVSSVVDGFDVLLLSYTEGSQSGPAMLAMAHALPTVATAVGALPEQVRGYGVVAAAITPQAVADAIEEILNPARYHELSQGAIEAFARATSWQEVTEVTRRDDAATARRRPARLVDRVKHAGQDVFSRVNEAVPLRTTAAPDDSVLVVSPAAHGSLGDEGMILGLSSVLGSRATVAVPGDPHAVAGRVAGFGTRAINLLDYVAPKTFTPLRPLPIDGRPVVVIGADTIAGDYELTYLSTRVAMLNHSTAQGQPAYLVNFSLPRRVDPRAAQLLRSLHPDVVLYARDANSQRRAKELLGRPVGVSPDVASLMPARPADADEFAREATQFGAGRILIVPNAHAARVSGIPMDQLTGFYRDIAATLADYGHAAAFLVHDSRPEVGDASLVPEGADVLIGHSADVAKAALAASAGVISGRMHACVAALSSGVPTLGLGYVGKFDGQFAWYGKLGRVIEQTAQLRGSDVASAFLDHAEHACADAPVGAPAEIEWLTRLQG</sequence>
<organism evidence="2 3">
    <name type="scientific">Corynebacterium uterequi</name>
    <dbReference type="NCBI Taxonomy" id="1072256"/>
    <lineage>
        <taxon>Bacteria</taxon>
        <taxon>Bacillati</taxon>
        <taxon>Actinomycetota</taxon>
        <taxon>Actinomycetes</taxon>
        <taxon>Mycobacteriales</taxon>
        <taxon>Corynebacteriaceae</taxon>
        <taxon>Corynebacterium</taxon>
    </lineage>
</organism>
<gene>
    <name evidence="2" type="ORF">CUTER_09595</name>
</gene>
<dbReference type="AlphaFoldDB" id="A0A0G3HL96"/>
<dbReference type="PANTHER" id="PTHR12526">
    <property type="entry name" value="GLYCOSYLTRANSFERASE"/>
    <property type="match status" value="1"/>
</dbReference>
<evidence type="ECO:0000313" key="2">
    <source>
        <dbReference type="EMBL" id="AKK11887.1"/>
    </source>
</evidence>
<protein>
    <submittedName>
        <fullName evidence="2">Glycosyltransferase</fullName>
    </submittedName>
</protein>
<dbReference type="InterPro" id="IPR007345">
    <property type="entry name" value="Polysacch_pyruvyl_Trfase"/>
</dbReference>
<evidence type="ECO:0000259" key="1">
    <source>
        <dbReference type="Pfam" id="PF04230"/>
    </source>
</evidence>
<feature type="domain" description="Polysaccharide pyruvyl transferase" evidence="1">
    <location>
        <begin position="483"/>
        <end position="698"/>
    </location>
</feature>
<keyword evidence="2" id="KW-0808">Transferase</keyword>
<dbReference type="SUPFAM" id="SSF53756">
    <property type="entry name" value="UDP-Glycosyltransferase/glycogen phosphorylase"/>
    <property type="match status" value="1"/>
</dbReference>
<dbReference type="PANTHER" id="PTHR12526:SF636">
    <property type="entry name" value="BLL3647 PROTEIN"/>
    <property type="match status" value="1"/>
</dbReference>
<accession>A0A0G3HL96</accession>
<evidence type="ECO:0000313" key="3">
    <source>
        <dbReference type="Proteomes" id="UP000035548"/>
    </source>
</evidence>
<reference evidence="2 3" key="1">
    <citation type="journal article" date="2015" name="Genome Announc.">
        <title>Virulence Factor Genes Detected in the Complete Genome Sequence of Corynebacterium uterequi DSM 45634, Isolated from the Uterus of a Maiden Mare.</title>
        <authorList>
            <person name="Ruckert C."/>
            <person name="Kriete M."/>
            <person name="Jaenicke S."/>
            <person name="Winkler A."/>
            <person name="Tauch A."/>
        </authorList>
    </citation>
    <scope>NUCLEOTIDE SEQUENCE [LARGE SCALE GENOMIC DNA]</scope>
    <source>
        <strain evidence="2 3">DSM 45634</strain>
    </source>
</reference>
<dbReference type="Proteomes" id="UP000035548">
    <property type="component" value="Chromosome"/>
</dbReference>
<dbReference type="RefSeq" id="WP_052844106.1">
    <property type="nucleotide sequence ID" value="NZ_CP011546.1"/>
</dbReference>
<dbReference type="Pfam" id="PF04230">
    <property type="entry name" value="PS_pyruv_trans"/>
    <property type="match status" value="1"/>
</dbReference>
<reference evidence="3" key="2">
    <citation type="submission" date="2015-05" db="EMBL/GenBank/DDBJ databases">
        <title>Complete genome sequence of Corynebacterium uterequi DSM 45634, isolated from the uterus of a maiden mare.</title>
        <authorList>
            <person name="Ruckert C."/>
            <person name="Albersmeier A."/>
            <person name="Winkler A."/>
            <person name="Tauch A."/>
        </authorList>
    </citation>
    <scope>NUCLEOTIDE SEQUENCE [LARGE SCALE GENOMIC DNA]</scope>
    <source>
        <strain evidence="3">DSM 45634</strain>
    </source>
</reference>
<dbReference type="OrthoDB" id="3743653at2"/>
<keyword evidence="3" id="KW-1185">Reference proteome</keyword>
<dbReference type="Pfam" id="PF13692">
    <property type="entry name" value="Glyco_trans_1_4"/>
    <property type="match status" value="1"/>
</dbReference>
<dbReference type="PATRIC" id="fig|1072256.5.peg.1890"/>
<name>A0A0G3HL96_9CORY</name>
<dbReference type="EMBL" id="CP011546">
    <property type="protein sequence ID" value="AKK11887.1"/>
    <property type="molecule type" value="Genomic_DNA"/>
</dbReference>
<dbReference type="STRING" id="1072256.CUTER_09595"/>
<dbReference type="CDD" id="cd03801">
    <property type="entry name" value="GT4_PimA-like"/>
    <property type="match status" value="1"/>
</dbReference>
<dbReference type="Gene3D" id="3.40.50.2000">
    <property type="entry name" value="Glycogen Phosphorylase B"/>
    <property type="match status" value="2"/>
</dbReference>